<accession>A0A6C0BV84</accession>
<dbReference type="InterPro" id="IPR029063">
    <property type="entry name" value="SAM-dependent_MTases_sf"/>
</dbReference>
<organism evidence="1">
    <name type="scientific">viral metagenome</name>
    <dbReference type="NCBI Taxonomy" id="1070528"/>
    <lineage>
        <taxon>unclassified sequences</taxon>
        <taxon>metagenomes</taxon>
        <taxon>organismal metagenomes</taxon>
    </lineage>
</organism>
<evidence type="ECO:0000313" key="1">
    <source>
        <dbReference type="EMBL" id="QHS96010.1"/>
    </source>
</evidence>
<evidence type="ECO:0008006" key="2">
    <source>
        <dbReference type="Google" id="ProtNLM"/>
    </source>
</evidence>
<name>A0A6C0BV84_9ZZZZ</name>
<dbReference type="EMBL" id="MN739261">
    <property type="protein sequence ID" value="QHS96010.1"/>
    <property type="molecule type" value="Genomic_DNA"/>
</dbReference>
<dbReference type="SUPFAM" id="SSF53335">
    <property type="entry name" value="S-adenosyl-L-methionine-dependent methyltransferases"/>
    <property type="match status" value="1"/>
</dbReference>
<dbReference type="Gene3D" id="3.40.50.150">
    <property type="entry name" value="Vaccinia Virus protein VP39"/>
    <property type="match status" value="1"/>
</dbReference>
<proteinExistence type="predicted"/>
<protein>
    <recommendedName>
        <fullName evidence="2">Methyltransferase</fullName>
    </recommendedName>
</protein>
<dbReference type="AlphaFoldDB" id="A0A6C0BV84"/>
<reference evidence="1" key="1">
    <citation type="journal article" date="2020" name="Nature">
        <title>Giant virus diversity and host interactions through global metagenomics.</title>
        <authorList>
            <person name="Schulz F."/>
            <person name="Roux S."/>
            <person name="Paez-Espino D."/>
            <person name="Jungbluth S."/>
            <person name="Walsh D.A."/>
            <person name="Denef V.J."/>
            <person name="McMahon K.D."/>
            <person name="Konstantinidis K.T."/>
            <person name="Eloe-Fadrosh E.A."/>
            <person name="Kyrpides N.C."/>
            <person name="Woyke T."/>
        </authorList>
    </citation>
    <scope>NUCLEOTIDE SEQUENCE</scope>
    <source>
        <strain evidence="1">GVMAG-M-3300019093-7</strain>
    </source>
</reference>
<sequence length="69" mass="7853">MADWIDDITSAWCGHRKFAEFLVDHYKDPIVVELGVDYGFSTFVFANALNNTNGKIYGIDLFLGTYRIS</sequence>